<evidence type="ECO:0000256" key="1">
    <source>
        <dbReference type="ARBA" id="ARBA00022737"/>
    </source>
</evidence>
<dbReference type="EMBL" id="JAGISH010000010">
    <property type="protein sequence ID" value="MBP0484161.1"/>
    <property type="molecule type" value="Genomic_DNA"/>
</dbReference>
<feature type="signal peptide" evidence="2">
    <location>
        <begin position="1"/>
        <end position="20"/>
    </location>
</feature>
<sequence>MKITAVSSLLAIATAFPAAALDGPLIAPAELDAALAAGETQIIDIRAAEGDGSYAKGHVSGAVNAPYGLFRGPEDNPGKVPELDALQETVNRLGLEPGEPLVITYEGKDATDFGAAARVYWTLKSLGFVDLAILNGGLKAWSAANLGLSQDTVSPEASAVELSWDDTWTATTEEVQSIIAGGTEARLVDARPESFWNGEEAHPAAARPGTLPQSDYFVHSSWFGDEPGIVNAGAARALAQEAGLEGPLVSFCNTGHWAATNWFAMSELAGLDAKLYPESMVGWSNAGHEMANVPGPVRYLWIQIKNVF</sequence>
<keyword evidence="1" id="KW-0677">Repeat</keyword>
<dbReference type="InterPro" id="IPR001763">
    <property type="entry name" value="Rhodanese-like_dom"/>
</dbReference>
<evidence type="ECO:0000256" key="2">
    <source>
        <dbReference type="SAM" id="SignalP"/>
    </source>
</evidence>
<dbReference type="InterPro" id="IPR051126">
    <property type="entry name" value="Thiosulfate_sulfurtransferase"/>
</dbReference>
<dbReference type="AlphaFoldDB" id="A0A940S2J6"/>
<feature type="domain" description="Rhodanese" evidence="3">
    <location>
        <begin position="36"/>
        <end position="150"/>
    </location>
</feature>
<dbReference type="Proteomes" id="UP000675940">
    <property type="component" value="Unassembled WGS sequence"/>
</dbReference>
<dbReference type="CDD" id="cd01448">
    <property type="entry name" value="TST_Repeat_1"/>
    <property type="match status" value="1"/>
</dbReference>
<comment type="caution">
    <text evidence="4">The sequence shown here is derived from an EMBL/GenBank/DDBJ whole genome shotgun (WGS) entry which is preliminary data.</text>
</comment>
<dbReference type="SMART" id="SM00450">
    <property type="entry name" value="RHOD"/>
    <property type="match status" value="2"/>
</dbReference>
<evidence type="ECO:0000313" key="5">
    <source>
        <dbReference type="Proteomes" id="UP000675940"/>
    </source>
</evidence>
<evidence type="ECO:0000313" key="4">
    <source>
        <dbReference type="EMBL" id="MBP0484161.1"/>
    </source>
</evidence>
<dbReference type="PROSITE" id="PS50206">
    <property type="entry name" value="RHODANESE_3"/>
    <property type="match status" value="2"/>
</dbReference>
<dbReference type="Gene3D" id="3.40.250.10">
    <property type="entry name" value="Rhodanese-like domain"/>
    <property type="match status" value="2"/>
</dbReference>
<name>A0A940S2J6_9RHOB</name>
<accession>A0A940S2J6</accession>
<feature type="domain" description="Rhodanese" evidence="3">
    <location>
        <begin position="181"/>
        <end position="292"/>
    </location>
</feature>
<proteinExistence type="predicted"/>
<protein>
    <submittedName>
        <fullName evidence="4">Sulfurtransferase</fullName>
    </submittedName>
</protein>
<feature type="chain" id="PRO_5038059480" evidence="2">
    <location>
        <begin position="21"/>
        <end position="308"/>
    </location>
</feature>
<evidence type="ECO:0000259" key="3">
    <source>
        <dbReference type="PROSITE" id="PS50206"/>
    </source>
</evidence>
<keyword evidence="5" id="KW-1185">Reference proteome</keyword>
<dbReference type="PANTHER" id="PTHR43855">
    <property type="entry name" value="THIOSULFATE SULFURTRANSFERASE"/>
    <property type="match status" value="1"/>
</dbReference>
<keyword evidence="2" id="KW-0732">Signal</keyword>
<dbReference type="RefSeq" id="WP_209362253.1">
    <property type="nucleotide sequence ID" value="NZ_JAGISH010000010.1"/>
</dbReference>
<reference evidence="4" key="1">
    <citation type="submission" date="2021-03" db="EMBL/GenBank/DDBJ databases">
        <title>Sagittula salina sp. nov. strain M10.9X isolated from the marine waste.</title>
        <authorList>
            <person name="Satari L."/>
            <person name="Molina-Menor E."/>
            <person name="Vidal-Verdu A."/>
            <person name="Pascual J."/>
            <person name="Pereto J."/>
            <person name="Porcar M."/>
        </authorList>
    </citation>
    <scope>NUCLEOTIDE SEQUENCE</scope>
    <source>
        <strain evidence="4">M10.9X</strain>
    </source>
</reference>
<dbReference type="SUPFAM" id="SSF52821">
    <property type="entry name" value="Rhodanese/Cell cycle control phosphatase"/>
    <property type="match status" value="2"/>
</dbReference>
<dbReference type="PANTHER" id="PTHR43855:SF1">
    <property type="entry name" value="THIOSULFATE SULFURTRANSFERASE"/>
    <property type="match status" value="1"/>
</dbReference>
<organism evidence="4 5">
    <name type="scientific">Sagittula salina</name>
    <dbReference type="NCBI Taxonomy" id="2820268"/>
    <lineage>
        <taxon>Bacteria</taxon>
        <taxon>Pseudomonadati</taxon>
        <taxon>Pseudomonadota</taxon>
        <taxon>Alphaproteobacteria</taxon>
        <taxon>Rhodobacterales</taxon>
        <taxon>Roseobacteraceae</taxon>
        <taxon>Sagittula</taxon>
    </lineage>
</organism>
<dbReference type="Pfam" id="PF00581">
    <property type="entry name" value="Rhodanese"/>
    <property type="match status" value="1"/>
</dbReference>
<dbReference type="InterPro" id="IPR036873">
    <property type="entry name" value="Rhodanese-like_dom_sf"/>
</dbReference>
<gene>
    <name evidence="4" type="ORF">J5474_16895</name>
</gene>